<feature type="transmembrane region" description="Helical" evidence="1">
    <location>
        <begin position="79"/>
        <end position="100"/>
    </location>
</feature>
<reference evidence="2" key="2">
    <citation type="submission" date="2021-01" db="EMBL/GenBank/DDBJ databases">
        <authorList>
            <person name="Schikora-Tamarit M.A."/>
        </authorList>
    </citation>
    <scope>NUCLEOTIDE SEQUENCE</scope>
    <source>
        <strain evidence="2">CBS6341</strain>
    </source>
</reference>
<sequence>MQFNGIFNQENNLSPKVEFNNHQYYLVNDDDDDDDGIYSKGNIVYPRDVQNLAAKSYKDLNEVEDYGINEITFNDFIEIIAIFSALLACFAVIAALMFGIREYTYAMNHRKKHLNIADFNWPSDDITEIPLNNLEKSNSINTMTVIEEHFNSIKSTNPAYPITNKNYEDLTDSILRNNLESSQISLENKFLNDKPPLTVNSTLTNIRSHSITNPDVIIDNPNHSTVTQSSYKPLDIVKVSPDHLSSSIDDFFIRPERNSIWKKSRKKNYSIKEIMSLNPATLNNSKITSLKDKKITIDSINTFRAFPIKAIEFENLEDAERELKQIMLFIGLGDCLGKFNNSDNVTKKLFIIKFIAIGASSTSLKNPNVFLEQFNYMVSELIDTGILFDILNEVNFFCATMLIETILQYCYAHWACGLPDNSQTIILRNRFSKWSVSPLVQPYSFVFRFLVNLQLGIHTVTSFSETHLDLYLYKISLLLDYSVTGCKCDDYSGIIKIILQAIEFSENNEGQIFFYNLLYGLVKKHSNCCAYEEFSNNKSMLKVLIRKSLTIETNEDIRNYAAKLYDELQMKNKEVQLWWDQEINRDKIIIPNSEKKTSKMLVGINSDSHFNLTETSIDTPGSWKSKS</sequence>
<comment type="caution">
    <text evidence="2">The sequence shown here is derived from an EMBL/GenBank/DDBJ whole genome shotgun (WGS) entry which is preliminary data.</text>
</comment>
<proteinExistence type="predicted"/>
<evidence type="ECO:0000256" key="1">
    <source>
        <dbReference type="SAM" id="Phobius"/>
    </source>
</evidence>
<protein>
    <submittedName>
        <fullName evidence="2">Uncharacterized protein</fullName>
    </submittedName>
</protein>
<evidence type="ECO:0000313" key="2">
    <source>
        <dbReference type="EMBL" id="KAH3674848.1"/>
    </source>
</evidence>
<dbReference type="EMBL" id="JAEUBF010000796">
    <property type="protein sequence ID" value="KAH3674848.1"/>
    <property type="molecule type" value="Genomic_DNA"/>
</dbReference>
<keyword evidence="1" id="KW-0472">Membrane</keyword>
<keyword evidence="3" id="KW-1185">Reference proteome</keyword>
<keyword evidence="1" id="KW-0812">Transmembrane</keyword>
<dbReference type="OrthoDB" id="4092221at2759"/>
<keyword evidence="1" id="KW-1133">Transmembrane helix</keyword>
<accession>A0A9P8PM75</accession>
<dbReference type="Proteomes" id="UP000769528">
    <property type="component" value="Unassembled WGS sequence"/>
</dbReference>
<organism evidence="2 3">
    <name type="scientific">Wickerhamomyces mucosus</name>
    <dbReference type="NCBI Taxonomy" id="1378264"/>
    <lineage>
        <taxon>Eukaryota</taxon>
        <taxon>Fungi</taxon>
        <taxon>Dikarya</taxon>
        <taxon>Ascomycota</taxon>
        <taxon>Saccharomycotina</taxon>
        <taxon>Saccharomycetes</taxon>
        <taxon>Phaffomycetales</taxon>
        <taxon>Wickerhamomycetaceae</taxon>
        <taxon>Wickerhamomyces</taxon>
    </lineage>
</organism>
<name>A0A9P8PM75_9ASCO</name>
<dbReference type="AlphaFoldDB" id="A0A9P8PM75"/>
<gene>
    <name evidence="2" type="ORF">WICMUC_003051</name>
</gene>
<evidence type="ECO:0000313" key="3">
    <source>
        <dbReference type="Proteomes" id="UP000769528"/>
    </source>
</evidence>
<reference evidence="2" key="1">
    <citation type="journal article" date="2021" name="Open Biol.">
        <title>Shared evolutionary footprints suggest mitochondrial oxidative damage underlies multiple complex I losses in fungi.</title>
        <authorList>
            <person name="Schikora-Tamarit M.A."/>
            <person name="Marcet-Houben M."/>
            <person name="Nosek J."/>
            <person name="Gabaldon T."/>
        </authorList>
    </citation>
    <scope>NUCLEOTIDE SEQUENCE</scope>
    <source>
        <strain evidence="2">CBS6341</strain>
    </source>
</reference>